<dbReference type="EMBL" id="CP020919">
    <property type="protein sequence ID" value="AWG26865.1"/>
    <property type="molecule type" value="Genomic_DNA"/>
</dbReference>
<sequence length="143" mass="16661">MKNILKIIPVLLLFCACHQELDLAQINGYWEIEKVIQPDGKEVDFKINMNYDYFEIGKDNKGFRKKVTPQLDGTFLTDDTKEDLQLIKEGDKVLINYTSPYSKWTEELIALSDSELVVRNAEKKEYHYKRANPINITNGETEK</sequence>
<keyword evidence="3" id="KW-1185">Reference proteome</keyword>
<dbReference type="InterPro" id="IPR024311">
    <property type="entry name" value="Lipocalin-like"/>
</dbReference>
<dbReference type="PROSITE" id="PS51257">
    <property type="entry name" value="PROKAR_LIPOPROTEIN"/>
    <property type="match status" value="1"/>
</dbReference>
<organism evidence="2 3">
    <name type="scientific">Flavobacterium kingsejongi</name>
    <dbReference type="NCBI Taxonomy" id="1678728"/>
    <lineage>
        <taxon>Bacteria</taxon>
        <taxon>Pseudomonadati</taxon>
        <taxon>Bacteroidota</taxon>
        <taxon>Flavobacteriia</taxon>
        <taxon>Flavobacteriales</taxon>
        <taxon>Flavobacteriaceae</taxon>
        <taxon>Flavobacterium</taxon>
    </lineage>
</organism>
<evidence type="ECO:0000313" key="2">
    <source>
        <dbReference type="EMBL" id="AWG26865.1"/>
    </source>
</evidence>
<proteinExistence type="predicted"/>
<gene>
    <name evidence="2" type="ORF">FK004_17335</name>
</gene>
<dbReference type="OrthoDB" id="1143855at2"/>
<dbReference type="Proteomes" id="UP000244677">
    <property type="component" value="Chromosome"/>
</dbReference>
<protein>
    <recommendedName>
        <fullName evidence="1">Lipocalin-like domain-containing protein</fullName>
    </recommendedName>
</protein>
<dbReference type="Pfam" id="PF13648">
    <property type="entry name" value="Lipocalin_4"/>
    <property type="match status" value="1"/>
</dbReference>
<dbReference type="AlphaFoldDB" id="A0A2S1LSX6"/>
<evidence type="ECO:0000259" key="1">
    <source>
        <dbReference type="Pfam" id="PF13648"/>
    </source>
</evidence>
<reference evidence="2 3" key="1">
    <citation type="submission" date="2017-04" db="EMBL/GenBank/DDBJ databases">
        <title>Complete genome sequence of Flavobacterium kingsejong AJ004.</title>
        <authorList>
            <person name="Lee P.C."/>
        </authorList>
    </citation>
    <scope>NUCLEOTIDE SEQUENCE [LARGE SCALE GENOMIC DNA]</scope>
    <source>
        <strain evidence="2 3">AJ004</strain>
    </source>
</reference>
<accession>A0A2S1LSX6</accession>
<dbReference type="KEGG" id="fki:FK004_17335"/>
<name>A0A2S1LSX6_9FLAO</name>
<evidence type="ECO:0000313" key="3">
    <source>
        <dbReference type="Proteomes" id="UP000244677"/>
    </source>
</evidence>
<feature type="domain" description="Lipocalin-like" evidence="1">
    <location>
        <begin position="26"/>
        <end position="118"/>
    </location>
</feature>
<dbReference type="RefSeq" id="WP_108738365.1">
    <property type="nucleotide sequence ID" value="NZ_CP020919.1"/>
</dbReference>